<dbReference type="GO" id="GO:0015630">
    <property type="term" value="C:microtubule cytoskeleton"/>
    <property type="evidence" value="ECO:0007669"/>
    <property type="project" value="TreeGrafter"/>
</dbReference>
<feature type="compositionally biased region" description="Polar residues" evidence="3">
    <location>
        <begin position="859"/>
        <end position="873"/>
    </location>
</feature>
<reference evidence="5" key="1">
    <citation type="submission" date="2023-06" db="EMBL/GenBank/DDBJ databases">
        <title>Genome-scale phylogeny and comparative genomics of the fungal order Sordariales.</title>
        <authorList>
            <consortium name="Lawrence Berkeley National Laboratory"/>
            <person name="Hensen N."/>
            <person name="Bonometti L."/>
            <person name="Westerberg I."/>
            <person name="Brannstrom I.O."/>
            <person name="Guillou S."/>
            <person name="Cros-Aarteil S."/>
            <person name="Calhoun S."/>
            <person name="Haridas S."/>
            <person name="Kuo A."/>
            <person name="Mondo S."/>
            <person name="Pangilinan J."/>
            <person name="Riley R."/>
            <person name="LaButti K."/>
            <person name="Andreopoulos B."/>
            <person name="Lipzen A."/>
            <person name="Chen C."/>
            <person name="Yanf M."/>
            <person name="Daum C."/>
            <person name="Ng V."/>
            <person name="Clum A."/>
            <person name="Steindorff A."/>
            <person name="Ohm R."/>
            <person name="Martin F."/>
            <person name="Silar P."/>
            <person name="Natvig D."/>
            <person name="Lalanne C."/>
            <person name="Gautier V."/>
            <person name="Ament-velasquez S.L."/>
            <person name="Kruys A."/>
            <person name="Hutchinson M.I."/>
            <person name="Powell A.J."/>
            <person name="Barry K."/>
            <person name="Miller A.N."/>
            <person name="Grigoriev I.V."/>
            <person name="Debuchy R."/>
            <person name="Gladieux P."/>
            <person name="Thoren M.H."/>
            <person name="Johannesson H."/>
        </authorList>
    </citation>
    <scope>NUCLEOTIDE SEQUENCE</scope>
    <source>
        <strain evidence="5">SMH2392-1A</strain>
    </source>
</reference>
<feature type="compositionally biased region" description="Acidic residues" evidence="3">
    <location>
        <begin position="805"/>
        <end position="814"/>
    </location>
</feature>
<gene>
    <name evidence="5" type="ORF">B0T26DRAFT_739776</name>
</gene>
<dbReference type="InterPro" id="IPR001452">
    <property type="entry name" value="SH3_domain"/>
</dbReference>
<name>A0AA40AV28_9PEZI</name>
<feature type="compositionally biased region" description="Polar residues" evidence="3">
    <location>
        <begin position="687"/>
        <end position="697"/>
    </location>
</feature>
<sequence length="1035" mass="114614">MTRPTIIRADTIDLQAHDAPLTQGYHKPAADGLLAPHQAETLHKIATETAEDQLHSPRPSWNGDDANRQQQQQQQNYTADHPISRPNGQPNGAHNAMQTGSQQDALAIAQNGGISGHEADDGDLDGETDVDMDDDMMDKISSSPSIEDGGSIFTLPRVRSDRSDYVSRLASGSPEAFHVLSSARSSSPYFDQPDHLPLNHPVQQAGVLFAASPCRHHHLYGEFEPHDSADEPPLNTLDGPTEDDLSPDNLSVSVAQARASDFKTGENTKYNQTMLSLPNPRASDDRKSVTDLSASQTLQDDENHAEDNITDEDQDHGGMTIAYESDEDDDGDFSIVDEPRFLDSGWGGECLQDTEDIDFEFVYALHTFVATVEGQANATKGDTMVLLDDSNSYWWLVRIVKDSSIGYLPAEHIETPTERLARLNKHRNIDLSATMLGDQAEKSRNPLKSAMKRRKAKTVQFAGNTYVDYSDNDYSTEEEDVEAEYFAQQQQLVQQSAQAGAEQELDDETAKVEPLKPRSQQKETKIELTRQDVGEADTTAGKGGLRTSEEIFETKVADGPKKTSDGTVRDSFFKDDTVETKKITLTPNLLRDDNALRSSGDSRELKQRVSLDKLEKDSPSKEERKKKDKKEKEKKPSAIRSFFSRKEKKARGEEDDDSFGKPSMDADIQDREMDDEEAQISPEKGPQRQSSKLQKQQPRIEPSPTRKPNLSSPKDSGMDIVAILSEGKVNNVANVPPASMRIVNPGIKESPEVSVQEQILSQVRSPDTGRVEDRPATSRNTPPRTLNEEDRPQKAIQTKSRVDMADFDSDEDITPEPGHQAPGTLESSRQPYQQQQYQYQQTRQQPQTQLQPQLQQQPIQGNFTDNYQVSQPASGAAQLGRVAPVNTMQLQQNAERLSESPVEVSPISNPPPLMGDTSSQEEDHSSTRSTPSPELIEHDDGDLGHQDSITTSTSTATAPTWNDVNLRAFFDSGSDIRDLLVVVYDKTDVEPAGSDHPVAGSLFKEQNAKLAEITTQLDNMLGDWLARKQRLRGSV</sequence>
<dbReference type="InterPro" id="IPR036028">
    <property type="entry name" value="SH3-like_dom_sf"/>
</dbReference>
<feature type="compositionally biased region" description="Polar residues" evidence="3">
    <location>
        <begin position="886"/>
        <end position="895"/>
    </location>
</feature>
<dbReference type="Proteomes" id="UP001172101">
    <property type="component" value="Unassembled WGS sequence"/>
</dbReference>
<feature type="compositionally biased region" description="Polar residues" evidence="3">
    <location>
        <begin position="86"/>
        <end position="97"/>
    </location>
</feature>
<feature type="compositionally biased region" description="Basic and acidic residues" evidence="3">
    <location>
        <begin position="591"/>
        <end position="636"/>
    </location>
</feature>
<dbReference type="PROSITE" id="PS50002">
    <property type="entry name" value="SH3"/>
    <property type="match status" value="1"/>
</dbReference>
<comment type="caution">
    <text evidence="5">The sequence shown here is derived from an EMBL/GenBank/DDBJ whole genome shotgun (WGS) entry which is preliminary data.</text>
</comment>
<dbReference type="GO" id="GO:0030950">
    <property type="term" value="P:establishment or maintenance of actin cytoskeleton polarity"/>
    <property type="evidence" value="ECO:0007669"/>
    <property type="project" value="TreeGrafter"/>
</dbReference>
<dbReference type="PANTHER" id="PTHR47775:SF1">
    <property type="entry name" value="BUD SITE SELECTION PROTEIN 14"/>
    <property type="match status" value="1"/>
</dbReference>
<feature type="compositionally biased region" description="Basic and acidic residues" evidence="3">
    <location>
        <begin position="220"/>
        <end position="229"/>
    </location>
</feature>
<dbReference type="GO" id="GO:0008104">
    <property type="term" value="P:intracellular protein localization"/>
    <property type="evidence" value="ECO:0007669"/>
    <property type="project" value="TreeGrafter"/>
</dbReference>
<evidence type="ECO:0000313" key="6">
    <source>
        <dbReference type="Proteomes" id="UP001172101"/>
    </source>
</evidence>
<evidence type="ECO:0000256" key="1">
    <source>
        <dbReference type="ARBA" id="ARBA00022443"/>
    </source>
</evidence>
<dbReference type="GO" id="GO:0051286">
    <property type="term" value="C:cell tip"/>
    <property type="evidence" value="ECO:0007669"/>
    <property type="project" value="TreeGrafter"/>
</dbReference>
<feature type="compositionally biased region" description="Acidic residues" evidence="3">
    <location>
        <begin position="120"/>
        <end position="136"/>
    </location>
</feature>
<feature type="compositionally biased region" description="Basic and acidic residues" evidence="3">
    <location>
        <begin position="508"/>
        <end position="533"/>
    </location>
</feature>
<evidence type="ECO:0000259" key="4">
    <source>
        <dbReference type="PROSITE" id="PS50002"/>
    </source>
</evidence>
<feature type="region of interest" description="Disordered" evidence="3">
    <location>
        <begin position="591"/>
        <end position="957"/>
    </location>
</feature>
<feature type="compositionally biased region" description="Low complexity" evidence="3">
    <location>
        <begin position="492"/>
        <end position="501"/>
    </location>
</feature>
<organism evidence="5 6">
    <name type="scientific">Lasiosphaeria miniovina</name>
    <dbReference type="NCBI Taxonomy" id="1954250"/>
    <lineage>
        <taxon>Eukaryota</taxon>
        <taxon>Fungi</taxon>
        <taxon>Dikarya</taxon>
        <taxon>Ascomycota</taxon>
        <taxon>Pezizomycotina</taxon>
        <taxon>Sordariomycetes</taxon>
        <taxon>Sordariomycetidae</taxon>
        <taxon>Sordariales</taxon>
        <taxon>Lasiosphaeriaceae</taxon>
        <taxon>Lasiosphaeria</taxon>
    </lineage>
</organism>
<evidence type="ECO:0000256" key="3">
    <source>
        <dbReference type="SAM" id="MobiDB-lite"/>
    </source>
</evidence>
<feature type="compositionally biased region" description="Basic and acidic residues" evidence="3">
    <location>
        <begin position="935"/>
        <end position="945"/>
    </location>
</feature>
<feature type="region of interest" description="Disordered" evidence="3">
    <location>
        <begin position="220"/>
        <end position="316"/>
    </location>
</feature>
<dbReference type="InterPro" id="IPR053039">
    <property type="entry name" value="Polarity_Bud-Selection_Reg"/>
</dbReference>
<dbReference type="SMART" id="SM00326">
    <property type="entry name" value="SH3"/>
    <property type="match status" value="1"/>
</dbReference>
<feature type="region of interest" description="Disordered" evidence="3">
    <location>
        <begin position="113"/>
        <end position="152"/>
    </location>
</feature>
<feature type="compositionally biased region" description="Polar residues" evidence="3">
    <location>
        <begin position="267"/>
        <end position="276"/>
    </location>
</feature>
<dbReference type="EMBL" id="JAUIRO010000003">
    <property type="protein sequence ID" value="KAK0722567.1"/>
    <property type="molecule type" value="Genomic_DNA"/>
</dbReference>
<feature type="compositionally biased region" description="Low complexity" evidence="3">
    <location>
        <begin position="829"/>
        <end position="858"/>
    </location>
</feature>
<protein>
    <recommendedName>
        <fullName evidence="4">SH3 domain-containing protein</fullName>
    </recommendedName>
</protein>
<dbReference type="RefSeq" id="XP_060298491.1">
    <property type="nucleotide sequence ID" value="XM_060443759.1"/>
</dbReference>
<proteinExistence type="predicted"/>
<keyword evidence="1 2" id="KW-0728">SH3 domain</keyword>
<dbReference type="PANTHER" id="PTHR47775">
    <property type="entry name" value="BUD SITE SELECTION PROTEIN 14"/>
    <property type="match status" value="1"/>
</dbReference>
<feature type="compositionally biased region" description="Polar residues" evidence="3">
    <location>
        <begin position="753"/>
        <end position="765"/>
    </location>
</feature>
<accession>A0AA40AV28</accession>
<evidence type="ECO:0000313" key="5">
    <source>
        <dbReference type="EMBL" id="KAK0722567.1"/>
    </source>
</evidence>
<feature type="domain" description="SH3" evidence="4">
    <location>
        <begin position="357"/>
        <end position="418"/>
    </location>
</feature>
<dbReference type="SUPFAM" id="SSF50044">
    <property type="entry name" value="SH3-domain"/>
    <property type="match status" value="1"/>
</dbReference>
<keyword evidence="6" id="KW-1185">Reference proteome</keyword>
<feature type="region of interest" description="Disordered" evidence="3">
    <location>
        <begin position="492"/>
        <end position="571"/>
    </location>
</feature>
<feature type="compositionally biased region" description="Basic and acidic residues" evidence="3">
    <location>
        <begin position="547"/>
        <end position="571"/>
    </location>
</feature>
<dbReference type="Gene3D" id="2.30.30.40">
    <property type="entry name" value="SH3 Domains"/>
    <property type="match status" value="1"/>
</dbReference>
<dbReference type="AlphaFoldDB" id="A0AA40AV28"/>
<dbReference type="FunFam" id="2.30.30.40:FF:000035">
    <property type="entry name" value="SH3 domain containing protein"/>
    <property type="match status" value="1"/>
</dbReference>
<dbReference type="GeneID" id="85327029"/>
<evidence type="ECO:0000256" key="2">
    <source>
        <dbReference type="PROSITE-ProRule" id="PRU00192"/>
    </source>
</evidence>
<feature type="region of interest" description="Disordered" evidence="3">
    <location>
        <begin position="50"/>
        <end position="97"/>
    </location>
</feature>
<feature type="compositionally biased region" description="Basic and acidic residues" evidence="3">
    <location>
        <begin position="767"/>
        <end position="776"/>
    </location>
</feature>